<accession>A0ABN8QGG1</accession>
<feature type="compositionally biased region" description="Polar residues" evidence="1">
    <location>
        <begin position="14"/>
        <end position="29"/>
    </location>
</feature>
<comment type="caution">
    <text evidence="2">The sequence shown here is derived from an EMBL/GenBank/DDBJ whole genome shotgun (WGS) entry which is preliminary data.</text>
</comment>
<feature type="region of interest" description="Disordered" evidence="1">
    <location>
        <begin position="181"/>
        <end position="200"/>
    </location>
</feature>
<gene>
    <name evidence="2" type="ORF">PEVE_00004865</name>
</gene>
<evidence type="ECO:0000256" key="1">
    <source>
        <dbReference type="SAM" id="MobiDB-lite"/>
    </source>
</evidence>
<dbReference type="Proteomes" id="UP001159427">
    <property type="component" value="Unassembled WGS sequence"/>
</dbReference>
<feature type="compositionally biased region" description="Low complexity" evidence="1">
    <location>
        <begin position="141"/>
        <end position="151"/>
    </location>
</feature>
<feature type="compositionally biased region" description="Basic and acidic residues" evidence="1">
    <location>
        <begin position="1"/>
        <end position="10"/>
    </location>
</feature>
<evidence type="ECO:0000313" key="2">
    <source>
        <dbReference type="EMBL" id="CAH3164124.1"/>
    </source>
</evidence>
<proteinExistence type="predicted"/>
<sequence>PGQSPEHSREQIVASGTNKSQPAAGSNMESLLEPLKTGAVTATTTLVNNVASSPSVPTASCIGRVSLVVSQPPLNALAAVPSLRYPQVNVLCKSQASDVLYSHAKRPHEKDTNSRNQPFDKTPKKKRASSHAGNHRTMTGPASSPATLAASSSVSLYDPSRQFSSMNAQASHDQCGYKSGSSGICSQGSSSEPSTSETSDSEIYILSEHLVQVYTGDHLEGVIQREIISTDPKVVPLEVCRRFLFIEL</sequence>
<name>A0ABN8QGG1_9CNID</name>
<feature type="region of interest" description="Disordered" evidence="1">
    <location>
        <begin position="104"/>
        <end position="151"/>
    </location>
</feature>
<feature type="non-terminal residue" evidence="2">
    <location>
        <position position="1"/>
    </location>
</feature>
<evidence type="ECO:0000313" key="3">
    <source>
        <dbReference type="Proteomes" id="UP001159427"/>
    </source>
</evidence>
<reference evidence="2 3" key="1">
    <citation type="submission" date="2022-05" db="EMBL/GenBank/DDBJ databases">
        <authorList>
            <consortium name="Genoscope - CEA"/>
            <person name="William W."/>
        </authorList>
    </citation>
    <scope>NUCLEOTIDE SEQUENCE [LARGE SCALE GENOMIC DNA]</scope>
</reference>
<keyword evidence="3" id="KW-1185">Reference proteome</keyword>
<feature type="region of interest" description="Disordered" evidence="1">
    <location>
        <begin position="1"/>
        <end position="32"/>
    </location>
</feature>
<organism evidence="2 3">
    <name type="scientific">Porites evermanni</name>
    <dbReference type="NCBI Taxonomy" id="104178"/>
    <lineage>
        <taxon>Eukaryota</taxon>
        <taxon>Metazoa</taxon>
        <taxon>Cnidaria</taxon>
        <taxon>Anthozoa</taxon>
        <taxon>Hexacorallia</taxon>
        <taxon>Scleractinia</taxon>
        <taxon>Fungiina</taxon>
        <taxon>Poritidae</taxon>
        <taxon>Porites</taxon>
    </lineage>
</organism>
<dbReference type="EMBL" id="CALNXI010001305">
    <property type="protein sequence ID" value="CAH3164124.1"/>
    <property type="molecule type" value="Genomic_DNA"/>
</dbReference>
<protein>
    <submittedName>
        <fullName evidence="2">Uncharacterized protein</fullName>
    </submittedName>
</protein>